<dbReference type="RefSeq" id="WP_115309003.1">
    <property type="nucleotide sequence ID" value="NZ_CP091516.1"/>
</dbReference>
<organism evidence="1 2">
    <name type="scientific">Kingella potus</name>
    <dbReference type="NCBI Taxonomy" id="265175"/>
    <lineage>
        <taxon>Bacteria</taxon>
        <taxon>Pseudomonadati</taxon>
        <taxon>Pseudomonadota</taxon>
        <taxon>Betaproteobacteria</taxon>
        <taxon>Neisseriales</taxon>
        <taxon>Neisseriaceae</taxon>
        <taxon>Kingella</taxon>
    </lineage>
</organism>
<sequence length="93" mass="9972">MKSSNQPQTSPAQDTIAIPRDLYFSVMDALCRLGKFAGHAYTIAENLKAAENNGGKGAWRNIVMLADLAEEADGVCGEKLADTICLEAEKQGK</sequence>
<dbReference type="AlphaFoldDB" id="A0A377R4A4"/>
<keyword evidence="2" id="KW-1185">Reference proteome</keyword>
<protein>
    <submittedName>
        <fullName evidence="1">Uncharacterized protein</fullName>
    </submittedName>
</protein>
<accession>A0A377R4A4</accession>
<reference evidence="1 2" key="1">
    <citation type="submission" date="2018-06" db="EMBL/GenBank/DDBJ databases">
        <authorList>
            <consortium name="Pathogen Informatics"/>
            <person name="Doyle S."/>
        </authorList>
    </citation>
    <scope>NUCLEOTIDE SEQUENCE [LARGE SCALE GENOMIC DNA]</scope>
    <source>
        <strain evidence="1 2">NCTC13336</strain>
    </source>
</reference>
<evidence type="ECO:0000313" key="2">
    <source>
        <dbReference type="Proteomes" id="UP000254293"/>
    </source>
</evidence>
<proteinExistence type="predicted"/>
<evidence type="ECO:0000313" key="1">
    <source>
        <dbReference type="EMBL" id="STR03099.1"/>
    </source>
</evidence>
<dbReference type="Proteomes" id="UP000254293">
    <property type="component" value="Unassembled WGS sequence"/>
</dbReference>
<name>A0A377R4A4_9NEIS</name>
<dbReference type="EMBL" id="UGJJ01000003">
    <property type="protein sequence ID" value="STR03099.1"/>
    <property type="molecule type" value="Genomic_DNA"/>
</dbReference>
<gene>
    <name evidence="1" type="ORF">NCTC13336_01994</name>
</gene>